<dbReference type="AlphaFoldDB" id="A0AAV3RP68"/>
<evidence type="ECO:0000256" key="1">
    <source>
        <dbReference type="SAM" id="MobiDB-lite"/>
    </source>
</evidence>
<reference evidence="2 3" key="1">
    <citation type="submission" date="2024-01" db="EMBL/GenBank/DDBJ databases">
        <title>The complete chloroplast genome sequence of Lithospermum erythrorhizon: insights into the phylogenetic relationship among Boraginaceae species and the maternal lineages of purple gromwells.</title>
        <authorList>
            <person name="Okada T."/>
            <person name="Watanabe K."/>
        </authorList>
    </citation>
    <scope>NUCLEOTIDE SEQUENCE [LARGE SCALE GENOMIC DNA]</scope>
</reference>
<proteinExistence type="predicted"/>
<name>A0AAV3RP68_LITER</name>
<evidence type="ECO:0000313" key="2">
    <source>
        <dbReference type="EMBL" id="GAA0177711.1"/>
    </source>
</evidence>
<evidence type="ECO:0000313" key="3">
    <source>
        <dbReference type="Proteomes" id="UP001454036"/>
    </source>
</evidence>
<dbReference type="Proteomes" id="UP001454036">
    <property type="component" value="Unassembled WGS sequence"/>
</dbReference>
<sequence length="187" mass="21102">MIPSLGNVNTIPQNQNTSATPTIEQHANVDIPGPSQPPGVQLTFTQTNENPSDDISEEIQRHVDLILERDRLVREEHGRLNAEVARESHYTEDSPYTPIYTLLYRSSMFPQYGDSRTDSYRPSVVLQTVPQVDLNTTLLQELLANQKREFDKFKQTVLASLLGRANRSVPHTIIPFTARLNVVPIPT</sequence>
<gene>
    <name evidence="2" type="ORF">LIER_29738</name>
</gene>
<feature type="region of interest" description="Disordered" evidence="1">
    <location>
        <begin position="1"/>
        <end position="20"/>
    </location>
</feature>
<dbReference type="EMBL" id="BAABME010010346">
    <property type="protein sequence ID" value="GAA0177711.1"/>
    <property type="molecule type" value="Genomic_DNA"/>
</dbReference>
<protein>
    <submittedName>
        <fullName evidence="2">Uncharacterized protein</fullName>
    </submittedName>
</protein>
<feature type="region of interest" description="Disordered" evidence="1">
    <location>
        <begin position="27"/>
        <end position="53"/>
    </location>
</feature>
<accession>A0AAV3RP68</accession>
<comment type="caution">
    <text evidence="2">The sequence shown here is derived from an EMBL/GenBank/DDBJ whole genome shotgun (WGS) entry which is preliminary data.</text>
</comment>
<organism evidence="2 3">
    <name type="scientific">Lithospermum erythrorhizon</name>
    <name type="common">Purple gromwell</name>
    <name type="synonym">Lithospermum officinale var. erythrorhizon</name>
    <dbReference type="NCBI Taxonomy" id="34254"/>
    <lineage>
        <taxon>Eukaryota</taxon>
        <taxon>Viridiplantae</taxon>
        <taxon>Streptophyta</taxon>
        <taxon>Embryophyta</taxon>
        <taxon>Tracheophyta</taxon>
        <taxon>Spermatophyta</taxon>
        <taxon>Magnoliopsida</taxon>
        <taxon>eudicotyledons</taxon>
        <taxon>Gunneridae</taxon>
        <taxon>Pentapetalae</taxon>
        <taxon>asterids</taxon>
        <taxon>lamiids</taxon>
        <taxon>Boraginales</taxon>
        <taxon>Boraginaceae</taxon>
        <taxon>Boraginoideae</taxon>
        <taxon>Lithospermeae</taxon>
        <taxon>Lithospermum</taxon>
    </lineage>
</organism>
<keyword evidence="3" id="KW-1185">Reference proteome</keyword>